<feature type="transmembrane region" description="Helical" evidence="1">
    <location>
        <begin position="72"/>
        <end position="91"/>
    </location>
</feature>
<dbReference type="PANTHER" id="PTHR28026">
    <property type="entry name" value="DUF962 DOMAIN PROTEIN (AFU_ORTHOLOGUE AFUA_8G05310)"/>
    <property type="match status" value="1"/>
</dbReference>
<protein>
    <submittedName>
        <fullName evidence="2">DUF962 domain-containing protein</fullName>
    </submittedName>
</protein>
<accession>A0ABS9DVH0</accession>
<evidence type="ECO:0000313" key="3">
    <source>
        <dbReference type="Proteomes" id="UP001521209"/>
    </source>
</evidence>
<dbReference type="Pfam" id="PF06127">
    <property type="entry name" value="Mpo1-like"/>
    <property type="match status" value="2"/>
</dbReference>
<keyword evidence="1" id="KW-0472">Membrane</keyword>
<name>A0ABS9DVH0_9PROT</name>
<gene>
    <name evidence="2" type="ORF">L2A60_08540</name>
</gene>
<keyword evidence="3" id="KW-1185">Reference proteome</keyword>
<evidence type="ECO:0000313" key="2">
    <source>
        <dbReference type="EMBL" id="MCF3946727.1"/>
    </source>
</evidence>
<feature type="transmembrane region" description="Helical" evidence="1">
    <location>
        <begin position="21"/>
        <end position="37"/>
    </location>
</feature>
<keyword evidence="1" id="KW-0812">Transmembrane</keyword>
<sequence length="151" mass="16656">METTLQAKLAHYAESHRDRRNVIIHCICVPAIVFAVIGLLMALNILVAIAAMIVATVYYARIDPDRAVGIRAAATMAVMMVAMLVVWLVLVPPGERLAAAVAIFVLAWIGQFVGHHLEGRKPSFFDDLRYLLVGPLFVAHELTPSRKAAWR</sequence>
<feature type="transmembrane region" description="Helical" evidence="1">
    <location>
        <begin position="97"/>
        <end position="114"/>
    </location>
</feature>
<dbReference type="PANTHER" id="PTHR28026:SF9">
    <property type="entry name" value="2-HYDROXY-PALMITIC ACID DIOXYGENASE MPO1"/>
    <property type="match status" value="1"/>
</dbReference>
<comment type="caution">
    <text evidence="2">The sequence shown here is derived from an EMBL/GenBank/DDBJ whole genome shotgun (WGS) entry which is preliminary data.</text>
</comment>
<dbReference type="Proteomes" id="UP001521209">
    <property type="component" value="Unassembled WGS sequence"/>
</dbReference>
<dbReference type="EMBL" id="JAKGBZ010000013">
    <property type="protein sequence ID" value="MCF3946727.1"/>
    <property type="molecule type" value="Genomic_DNA"/>
</dbReference>
<dbReference type="InterPro" id="IPR009305">
    <property type="entry name" value="Mpo1-like"/>
</dbReference>
<organism evidence="2 3">
    <name type="scientific">Acidiphilium iwatense</name>
    <dbReference type="NCBI Taxonomy" id="768198"/>
    <lineage>
        <taxon>Bacteria</taxon>
        <taxon>Pseudomonadati</taxon>
        <taxon>Pseudomonadota</taxon>
        <taxon>Alphaproteobacteria</taxon>
        <taxon>Acetobacterales</taxon>
        <taxon>Acidocellaceae</taxon>
        <taxon>Acidiphilium</taxon>
    </lineage>
</organism>
<keyword evidence="1" id="KW-1133">Transmembrane helix</keyword>
<proteinExistence type="predicted"/>
<dbReference type="RefSeq" id="WP_235703964.1">
    <property type="nucleotide sequence ID" value="NZ_JAKGBZ010000013.1"/>
</dbReference>
<evidence type="ECO:0000256" key="1">
    <source>
        <dbReference type="SAM" id="Phobius"/>
    </source>
</evidence>
<reference evidence="2 3" key="1">
    <citation type="submission" date="2022-01" db="EMBL/GenBank/DDBJ databases">
        <authorList>
            <person name="Won M."/>
            <person name="Kim S.-J."/>
            <person name="Kwon S.-W."/>
        </authorList>
    </citation>
    <scope>NUCLEOTIDE SEQUENCE [LARGE SCALE GENOMIC DNA]</scope>
    <source>
        <strain evidence="2 3">KCTC 23505</strain>
    </source>
</reference>